<protein>
    <submittedName>
        <fullName evidence="2">Phosphotransferase system glucose/maltose/N-acetylglucosamine-specific IIC component</fullName>
    </submittedName>
</protein>
<dbReference type="EMBL" id="JACCBX010000006">
    <property type="protein sequence ID" value="NYE06339.1"/>
    <property type="molecule type" value="Genomic_DNA"/>
</dbReference>
<accession>A0A852TE81</accession>
<proteinExistence type="predicted"/>
<reference evidence="3" key="2">
    <citation type="submission" date="2020-08" db="EMBL/GenBank/DDBJ databases">
        <title>The Agave Microbiome: Exploring the role of microbial communities in plant adaptations to desert environments.</title>
        <authorList>
            <person name="Partida-Martinez L.P."/>
        </authorList>
    </citation>
    <scope>NUCLEOTIDE SEQUENCE [LARGE SCALE GENOMIC DNA]</scope>
    <source>
        <strain evidence="3">AT2.8</strain>
    </source>
</reference>
<feature type="transmembrane region" description="Helical" evidence="1">
    <location>
        <begin position="12"/>
        <end position="33"/>
    </location>
</feature>
<dbReference type="AlphaFoldDB" id="A0A852TE81"/>
<evidence type="ECO:0000313" key="2">
    <source>
        <dbReference type="EMBL" id="NYE06339.1"/>
    </source>
</evidence>
<organism evidence="2 3">
    <name type="scientific">Neobacillus niacini</name>
    <dbReference type="NCBI Taxonomy" id="86668"/>
    <lineage>
        <taxon>Bacteria</taxon>
        <taxon>Bacillati</taxon>
        <taxon>Bacillota</taxon>
        <taxon>Bacilli</taxon>
        <taxon>Bacillales</taxon>
        <taxon>Bacillaceae</taxon>
        <taxon>Neobacillus</taxon>
    </lineage>
</organism>
<keyword evidence="1" id="KW-0472">Membrane</keyword>
<dbReference type="GO" id="GO:0016740">
    <property type="term" value="F:transferase activity"/>
    <property type="evidence" value="ECO:0007669"/>
    <property type="project" value="UniProtKB-KW"/>
</dbReference>
<evidence type="ECO:0000256" key="1">
    <source>
        <dbReference type="SAM" id="Phobius"/>
    </source>
</evidence>
<dbReference type="Proteomes" id="UP000548423">
    <property type="component" value="Unassembled WGS sequence"/>
</dbReference>
<name>A0A852TE81_9BACI</name>
<keyword evidence="1" id="KW-1133">Transmembrane helix</keyword>
<keyword evidence="1" id="KW-0812">Transmembrane</keyword>
<comment type="caution">
    <text evidence="2">The sequence shown here is derived from an EMBL/GenBank/DDBJ whole genome shotgun (WGS) entry which is preliminary data.</text>
</comment>
<evidence type="ECO:0000313" key="3">
    <source>
        <dbReference type="Proteomes" id="UP000548423"/>
    </source>
</evidence>
<reference evidence="3" key="1">
    <citation type="submission" date="2020-07" db="EMBL/GenBank/DDBJ databases">
        <authorList>
            <person name="Partida-Martinez L."/>
            <person name="Huntemann M."/>
            <person name="Clum A."/>
            <person name="Wang J."/>
            <person name="Palaniappan K."/>
            <person name="Ritter S."/>
            <person name="Chen I.-M."/>
            <person name="Stamatis D."/>
            <person name="Reddy T."/>
            <person name="O'Malley R."/>
            <person name="Daum C."/>
            <person name="Shapiro N."/>
            <person name="Ivanova N."/>
            <person name="Kyrpides N."/>
            <person name="Woyke T."/>
        </authorList>
    </citation>
    <scope>NUCLEOTIDE SEQUENCE [LARGE SCALE GENOMIC DNA]</scope>
    <source>
        <strain evidence="3">AT2.8</strain>
    </source>
</reference>
<gene>
    <name evidence="2" type="ORF">F4694_003119</name>
</gene>
<sequence length="39" mass="4471">MGTFLGLSASNWFIWITMGVFIIAYFVVTEAITKKEEKK</sequence>